<feature type="region of interest" description="Disordered" evidence="5">
    <location>
        <begin position="247"/>
        <end position="271"/>
    </location>
</feature>
<organism evidence="6 7">
    <name type="scientific">Electrophorus voltai</name>
    <dbReference type="NCBI Taxonomy" id="2609070"/>
    <lineage>
        <taxon>Eukaryota</taxon>
        <taxon>Metazoa</taxon>
        <taxon>Chordata</taxon>
        <taxon>Craniata</taxon>
        <taxon>Vertebrata</taxon>
        <taxon>Euteleostomi</taxon>
        <taxon>Actinopterygii</taxon>
        <taxon>Neopterygii</taxon>
        <taxon>Teleostei</taxon>
        <taxon>Ostariophysi</taxon>
        <taxon>Gymnotiformes</taxon>
        <taxon>Gymnotoidei</taxon>
        <taxon>Gymnotidae</taxon>
        <taxon>Electrophorus</taxon>
    </lineage>
</organism>
<dbReference type="PANTHER" id="PTHR14069">
    <property type="entry name" value="FILENSIN"/>
    <property type="match status" value="1"/>
</dbReference>
<comment type="subcellular location">
    <subcellularLocation>
        <location evidence="1">Cytoplasm</location>
        <location evidence="1">Cytoskeleton</location>
    </subcellularLocation>
</comment>
<evidence type="ECO:0000256" key="5">
    <source>
        <dbReference type="SAM" id="MobiDB-lite"/>
    </source>
</evidence>
<dbReference type="GO" id="GO:0005737">
    <property type="term" value="C:cytoplasm"/>
    <property type="evidence" value="ECO:0007669"/>
    <property type="project" value="TreeGrafter"/>
</dbReference>
<evidence type="ECO:0000313" key="6">
    <source>
        <dbReference type="EMBL" id="KAK1791067.1"/>
    </source>
</evidence>
<reference evidence="6" key="1">
    <citation type="submission" date="2023-03" db="EMBL/GenBank/DDBJ databases">
        <title>Electrophorus voltai genome.</title>
        <authorList>
            <person name="Bian C."/>
        </authorList>
    </citation>
    <scope>NUCLEOTIDE SEQUENCE</scope>
    <source>
        <strain evidence="6">CB-2022</strain>
        <tissue evidence="6">Muscle</tissue>
    </source>
</reference>
<evidence type="ECO:0000256" key="2">
    <source>
        <dbReference type="ARBA" id="ARBA00022490"/>
    </source>
</evidence>
<keyword evidence="2" id="KW-0963">Cytoplasm</keyword>
<gene>
    <name evidence="6" type="ORF">P4O66_002109</name>
</gene>
<keyword evidence="4" id="KW-0206">Cytoskeleton</keyword>
<dbReference type="GO" id="GO:0005882">
    <property type="term" value="C:intermediate filament"/>
    <property type="evidence" value="ECO:0007669"/>
    <property type="project" value="TreeGrafter"/>
</dbReference>
<keyword evidence="3" id="KW-0597">Phosphoprotein</keyword>
<evidence type="ECO:0000256" key="3">
    <source>
        <dbReference type="ARBA" id="ARBA00022553"/>
    </source>
</evidence>
<dbReference type="Proteomes" id="UP001239994">
    <property type="component" value="Unassembled WGS sequence"/>
</dbReference>
<protein>
    <submittedName>
        <fullName evidence="6">Uncharacterized protein</fullName>
    </submittedName>
</protein>
<keyword evidence="7" id="KW-1185">Reference proteome</keyword>
<dbReference type="PANTHER" id="PTHR14069:SF0">
    <property type="entry name" value="FILENSIN"/>
    <property type="match status" value="1"/>
</dbReference>
<feature type="compositionally biased region" description="Basic and acidic residues" evidence="5">
    <location>
        <begin position="250"/>
        <end position="271"/>
    </location>
</feature>
<name>A0AAD8Z166_9TELE</name>
<comment type="caution">
    <text evidence="6">The sequence shown here is derived from an EMBL/GenBank/DDBJ whole genome shotgun (WGS) entry which is preliminary data.</text>
</comment>
<accession>A0AAD8Z166</accession>
<evidence type="ECO:0000256" key="1">
    <source>
        <dbReference type="ARBA" id="ARBA00004245"/>
    </source>
</evidence>
<sequence>MANVTTMATFTSTTSITKATIATIFTTTTTIMATIITTTTMTTIITTTTTMSTTKCILNLMNIYSSKHIYSENKSRVFNLPFIFLLWTRVLGQRNAVFREQLETLQRMEQAAGLEEAFNEHISEADSMLLRNLEHQIESQFLQDDINSTIDIHKKVQALRLEIEEAEQLAMYQTSLENVLEQYKRTFENEDSRLNSAIIGTPISLFATNYRYTHSPTVTTRQGKDITQTIQDIANIKPLQKNLTKKLSKKKELNSKEMTDSGQEEHRAGECIQEVRRGVEEAEGEVKREECAPLWKGMDGEDCA</sequence>
<dbReference type="GO" id="GO:0070307">
    <property type="term" value="P:lens fiber cell development"/>
    <property type="evidence" value="ECO:0007669"/>
    <property type="project" value="TreeGrafter"/>
</dbReference>
<proteinExistence type="predicted"/>
<dbReference type="GO" id="GO:0005212">
    <property type="term" value="F:structural constituent of eye lens"/>
    <property type="evidence" value="ECO:0007669"/>
    <property type="project" value="InterPro"/>
</dbReference>
<dbReference type="EMBL" id="JAROKS010000020">
    <property type="protein sequence ID" value="KAK1791067.1"/>
    <property type="molecule type" value="Genomic_DNA"/>
</dbReference>
<evidence type="ECO:0000256" key="4">
    <source>
        <dbReference type="ARBA" id="ARBA00023212"/>
    </source>
</evidence>
<dbReference type="InterPro" id="IPR042358">
    <property type="entry name" value="BFSP1"/>
</dbReference>
<evidence type="ECO:0000313" key="7">
    <source>
        <dbReference type="Proteomes" id="UP001239994"/>
    </source>
</evidence>
<dbReference type="AlphaFoldDB" id="A0AAD8Z166"/>